<comment type="caution">
    <text evidence="1">The sequence shown here is derived from an EMBL/GenBank/DDBJ whole genome shotgun (WGS) entry which is preliminary data.</text>
</comment>
<evidence type="ECO:0000313" key="2">
    <source>
        <dbReference type="Proteomes" id="UP001500298"/>
    </source>
</evidence>
<organism evidence="1 2">
    <name type="scientific">Algivirga pacifica</name>
    <dbReference type="NCBI Taxonomy" id="1162670"/>
    <lineage>
        <taxon>Bacteria</taxon>
        <taxon>Pseudomonadati</taxon>
        <taxon>Bacteroidota</taxon>
        <taxon>Cytophagia</taxon>
        <taxon>Cytophagales</taxon>
        <taxon>Flammeovirgaceae</taxon>
        <taxon>Algivirga</taxon>
    </lineage>
</organism>
<dbReference type="Proteomes" id="UP001500298">
    <property type="component" value="Unassembled WGS sequence"/>
</dbReference>
<gene>
    <name evidence="1" type="ORF">GCM10023331_41170</name>
</gene>
<protein>
    <submittedName>
        <fullName evidence="1">Uncharacterized protein</fullName>
    </submittedName>
</protein>
<proteinExistence type="predicted"/>
<name>A0ABP9DP71_9BACT</name>
<evidence type="ECO:0000313" key="1">
    <source>
        <dbReference type="EMBL" id="GAA4852531.1"/>
    </source>
</evidence>
<reference evidence="2" key="1">
    <citation type="journal article" date="2019" name="Int. J. Syst. Evol. Microbiol.">
        <title>The Global Catalogue of Microorganisms (GCM) 10K type strain sequencing project: providing services to taxonomists for standard genome sequencing and annotation.</title>
        <authorList>
            <consortium name="The Broad Institute Genomics Platform"/>
            <consortium name="The Broad Institute Genome Sequencing Center for Infectious Disease"/>
            <person name="Wu L."/>
            <person name="Ma J."/>
        </authorList>
    </citation>
    <scope>NUCLEOTIDE SEQUENCE [LARGE SCALE GENOMIC DNA]</scope>
    <source>
        <strain evidence="2">JCM 18326</strain>
    </source>
</reference>
<dbReference type="EMBL" id="BAABJX010000074">
    <property type="protein sequence ID" value="GAA4852531.1"/>
    <property type="molecule type" value="Genomic_DNA"/>
</dbReference>
<accession>A0ABP9DP71</accession>
<keyword evidence="2" id="KW-1185">Reference proteome</keyword>
<sequence>MLTPYQFASNEPIAGIDLDGLERVHYALINYTNEGVPVFKVLGKETVRTATIETILSPLGDWADINIDFPIEKSIVIWAQVEGPKTPTGFVFKTWEEAVYHAENGFQQLDPYNDHTVSKERNFQYAYNKSSQIIGLAGEALANINLSHSLSGKRFFDKYDDGTVFSGVYNHKTRAMELRPSFDGPKKAVPEGWVPRTQGHGKILRQMEVNRKEFGENYVGFTVKLVDGNNMKVISWRSRSVNGRYHEGNEYKAQEFNKDISTTLEKKYNVTVTEE</sequence>